<evidence type="ECO:0000313" key="7">
    <source>
        <dbReference type="Proteomes" id="UP000515158"/>
    </source>
</evidence>
<reference evidence="8" key="1">
    <citation type="submission" date="2025-08" db="UniProtKB">
        <authorList>
            <consortium name="RefSeq"/>
        </authorList>
    </citation>
    <scope>IDENTIFICATION</scope>
    <source>
        <tissue evidence="8">Total insect</tissue>
    </source>
</reference>
<dbReference type="KEGG" id="tpal:117654504"/>
<dbReference type="Pfam" id="PF00472">
    <property type="entry name" value="RF-1"/>
    <property type="match status" value="1"/>
</dbReference>
<dbReference type="GeneID" id="117654504"/>
<proteinExistence type="inferred from homology"/>
<feature type="domain" description="Prokaryotic-type class I peptide chain release factors" evidence="6">
    <location>
        <begin position="34"/>
        <end position="137"/>
    </location>
</feature>
<dbReference type="InterPro" id="IPR045853">
    <property type="entry name" value="Pep_chain_release_fac_I_sf"/>
</dbReference>
<dbReference type="InterPro" id="IPR052405">
    <property type="entry name" value="Mito_Transl_Release_Factor"/>
</dbReference>
<comment type="similarity">
    <text evidence="2">Belongs to the prokaryotic/mitochondrial release factor family.</text>
</comment>
<feature type="region of interest" description="Disordered" evidence="5">
    <location>
        <begin position="112"/>
        <end position="147"/>
    </location>
</feature>
<evidence type="ECO:0000256" key="1">
    <source>
        <dbReference type="ARBA" id="ARBA00004173"/>
    </source>
</evidence>
<dbReference type="GO" id="GO:0005739">
    <property type="term" value="C:mitochondrion"/>
    <property type="evidence" value="ECO:0007669"/>
    <property type="project" value="UniProtKB-SubCell"/>
</dbReference>
<dbReference type="OrthoDB" id="277888at2759"/>
<keyword evidence="3" id="KW-0809">Transit peptide</keyword>
<evidence type="ECO:0000256" key="3">
    <source>
        <dbReference type="ARBA" id="ARBA00022946"/>
    </source>
</evidence>
<dbReference type="InterPro" id="IPR000352">
    <property type="entry name" value="Pep_chain_release_fac_I"/>
</dbReference>
<evidence type="ECO:0000256" key="2">
    <source>
        <dbReference type="ARBA" id="ARBA00010835"/>
    </source>
</evidence>
<accession>A0A6P9AI49</accession>
<dbReference type="AlphaFoldDB" id="A0A6P9AI49"/>
<comment type="subcellular location">
    <subcellularLocation>
        <location evidence="1">Mitochondrion</location>
    </subcellularLocation>
</comment>
<feature type="compositionally biased region" description="Basic and acidic residues" evidence="5">
    <location>
        <begin position="119"/>
        <end position="147"/>
    </location>
</feature>
<organism evidence="8">
    <name type="scientific">Thrips palmi</name>
    <name type="common">Melon thrips</name>
    <dbReference type="NCBI Taxonomy" id="161013"/>
    <lineage>
        <taxon>Eukaryota</taxon>
        <taxon>Metazoa</taxon>
        <taxon>Ecdysozoa</taxon>
        <taxon>Arthropoda</taxon>
        <taxon>Hexapoda</taxon>
        <taxon>Insecta</taxon>
        <taxon>Pterygota</taxon>
        <taxon>Neoptera</taxon>
        <taxon>Paraneoptera</taxon>
        <taxon>Thysanoptera</taxon>
        <taxon>Terebrantia</taxon>
        <taxon>Thripoidea</taxon>
        <taxon>Thripidae</taxon>
        <taxon>Thrips</taxon>
    </lineage>
</organism>
<evidence type="ECO:0000259" key="6">
    <source>
        <dbReference type="Pfam" id="PF00472"/>
    </source>
</evidence>
<dbReference type="Gene3D" id="3.30.160.20">
    <property type="match status" value="1"/>
</dbReference>
<evidence type="ECO:0000256" key="4">
    <source>
        <dbReference type="ARBA" id="ARBA00023128"/>
    </source>
</evidence>
<dbReference type="PANTHER" id="PTHR46203:SF1">
    <property type="entry name" value="MITOCHONDRIAL TRANSLATION RELEASE FACTOR IN RESCUE"/>
    <property type="match status" value="1"/>
</dbReference>
<dbReference type="RefSeq" id="XP_034257064.1">
    <property type="nucleotide sequence ID" value="XM_034401173.1"/>
</dbReference>
<dbReference type="GO" id="GO:0003747">
    <property type="term" value="F:translation release factor activity"/>
    <property type="evidence" value="ECO:0007669"/>
    <property type="project" value="InterPro"/>
</dbReference>
<gene>
    <name evidence="8" type="primary">LOC117654504</name>
</gene>
<name>A0A6P9AI49_THRPL</name>
<dbReference type="PANTHER" id="PTHR46203">
    <property type="entry name" value="PROBABLE PEPTIDE CHAIN RELEASE FACTOR C12ORF65"/>
    <property type="match status" value="1"/>
</dbReference>
<keyword evidence="7" id="KW-1185">Reference proteome</keyword>
<evidence type="ECO:0000313" key="8">
    <source>
        <dbReference type="RefSeq" id="XP_034257064.1"/>
    </source>
</evidence>
<protein>
    <submittedName>
        <fullName evidence="8">Probable peptide chain release factor C12orf65 homolog, mitochondrial</fullName>
    </submittedName>
</protein>
<evidence type="ECO:0000256" key="5">
    <source>
        <dbReference type="SAM" id="MobiDB-lite"/>
    </source>
</evidence>
<dbReference type="Proteomes" id="UP000515158">
    <property type="component" value="Unplaced"/>
</dbReference>
<keyword evidence="4" id="KW-0496">Mitochondrion</keyword>
<dbReference type="InParanoid" id="A0A6P9AI49"/>
<dbReference type="FunCoup" id="A0A6P9AI49">
    <property type="interactions" value="870"/>
</dbReference>
<dbReference type="SUPFAM" id="SSF75620">
    <property type="entry name" value="Release factor"/>
    <property type="match status" value="1"/>
</dbReference>
<sequence length="147" mass="17055">MFRLSTIFKTVAESSAVKVPFRLKFTPDTSKFPTLREEDLKEEFMRGSGPGGQSVAKTNNCVQLKHIPTGIVVRCHESRSVDQNRKTARIRLLTRLDNVLNGEDSVEAQIRRENRRKKDLNDAIRKEKLEKKRQFKEREGLTKKELE</sequence>